<dbReference type="EMBL" id="DRBS01000093">
    <property type="protein sequence ID" value="HDD43709.1"/>
    <property type="molecule type" value="Genomic_DNA"/>
</dbReference>
<proteinExistence type="predicted"/>
<dbReference type="AlphaFoldDB" id="A0A7C0Y4V4"/>
<feature type="domain" description="CBS" evidence="2">
    <location>
        <begin position="1"/>
        <end position="50"/>
    </location>
</feature>
<evidence type="ECO:0000313" key="3">
    <source>
        <dbReference type="EMBL" id="HDD43709.1"/>
    </source>
</evidence>
<dbReference type="GO" id="GO:0008773">
    <property type="term" value="F:[protein-PII] uridylyltransferase activity"/>
    <property type="evidence" value="ECO:0007669"/>
    <property type="project" value="InterPro"/>
</dbReference>
<dbReference type="InterPro" id="IPR000644">
    <property type="entry name" value="CBS_dom"/>
</dbReference>
<dbReference type="InterPro" id="IPR046342">
    <property type="entry name" value="CBS_dom_sf"/>
</dbReference>
<organism evidence="3">
    <name type="scientific">Desulfofervidus auxilii</name>
    <dbReference type="NCBI Taxonomy" id="1621989"/>
    <lineage>
        <taxon>Bacteria</taxon>
        <taxon>Pseudomonadati</taxon>
        <taxon>Thermodesulfobacteriota</taxon>
        <taxon>Candidatus Desulfofervidia</taxon>
        <taxon>Candidatus Desulfofervidales</taxon>
        <taxon>Candidatus Desulfofervidaceae</taxon>
        <taxon>Candidatus Desulfofervidus</taxon>
    </lineage>
</organism>
<evidence type="ECO:0000259" key="2">
    <source>
        <dbReference type="PROSITE" id="PS51371"/>
    </source>
</evidence>
<dbReference type="PROSITE" id="PS51371">
    <property type="entry name" value="CBS"/>
    <property type="match status" value="1"/>
</dbReference>
<dbReference type="Gene3D" id="3.90.1280.20">
    <property type="match status" value="1"/>
</dbReference>
<dbReference type="InterPro" id="IPR005105">
    <property type="entry name" value="GlnD_Uridyltrans_N"/>
</dbReference>
<dbReference type="InterPro" id="IPR018821">
    <property type="entry name" value="DUF294_put_nucleoTrafse_sb-bd"/>
</dbReference>
<dbReference type="Pfam" id="PF10335">
    <property type="entry name" value="DUF294_C"/>
    <property type="match status" value="1"/>
</dbReference>
<sequence length="394" mass="45578">SSDAIAFDALHIMMKHNIHHLPIVDKTGKIQGVISSHDLMMLSTPHPIGFIREIEKQDSLEGLSYLFKQTPQVTNSLLRSGINMYHLGLLITEIHDHIVKKILELTRQSLKKEIKLDFSQSLCWLVFGSEGRQEQTLITDQDNGIVYADTPFDVTDYSNYFGKKAVNYLLKCGYPVCDGKIMANQPNWCQSLLQWEKTLKKWVTVEKENAIIWLTVLADLRPLWGDFSLAKKLYQILLKNIKSWRGIFRSLAQTALINAPSNFLEWFAAKRASGGRHYLNIKLYGLAGIVNGVRLYALMEDIEDKNTWQRLNKLKNRGIINEKDAKDLIEAYDFMTRIRLQHQLRCWENGKTPNNIIDLRQLSPLEHRFLKDALKIVNRFQAVLREKFYLGHIV</sequence>
<evidence type="ECO:0000256" key="1">
    <source>
        <dbReference type="PROSITE-ProRule" id="PRU00703"/>
    </source>
</evidence>
<dbReference type="Proteomes" id="UP000886289">
    <property type="component" value="Unassembled WGS sequence"/>
</dbReference>
<dbReference type="Gene3D" id="1.20.120.330">
    <property type="entry name" value="Nucleotidyltransferases domain 2"/>
    <property type="match status" value="1"/>
</dbReference>
<dbReference type="SUPFAM" id="SSF54631">
    <property type="entry name" value="CBS-domain pair"/>
    <property type="match status" value="1"/>
</dbReference>
<reference evidence="3" key="1">
    <citation type="journal article" date="2020" name="mSystems">
        <title>Genome- and Community-Level Interaction Insights into Carbon Utilization and Element Cycling Functions of Hydrothermarchaeota in Hydrothermal Sediment.</title>
        <authorList>
            <person name="Zhou Z."/>
            <person name="Liu Y."/>
            <person name="Xu W."/>
            <person name="Pan J."/>
            <person name="Luo Z.H."/>
            <person name="Li M."/>
        </authorList>
    </citation>
    <scope>NUCLEOTIDE SEQUENCE [LARGE SCALE GENOMIC DNA]</scope>
    <source>
        <strain evidence="3">HyVt-233</strain>
    </source>
</reference>
<protein>
    <submittedName>
        <fullName evidence="3">CBS domain-containing protein</fullName>
    </submittedName>
</protein>
<keyword evidence="1" id="KW-0129">CBS domain</keyword>
<accession>A0A7C0Y4V4</accession>
<dbReference type="CDD" id="cd05401">
    <property type="entry name" value="NT_GlnE_GlnD_like"/>
    <property type="match status" value="1"/>
</dbReference>
<name>A0A7C0Y4V4_DESA2</name>
<comment type="caution">
    <text evidence="3">The sequence shown here is derived from an EMBL/GenBank/DDBJ whole genome shotgun (WGS) entry which is preliminary data.</text>
</comment>
<dbReference type="Pfam" id="PF00571">
    <property type="entry name" value="CBS"/>
    <property type="match status" value="1"/>
</dbReference>
<dbReference type="Pfam" id="PF03445">
    <property type="entry name" value="DUF294"/>
    <property type="match status" value="1"/>
</dbReference>
<feature type="non-terminal residue" evidence="3">
    <location>
        <position position="1"/>
    </location>
</feature>
<gene>
    <name evidence="3" type="ORF">ENG63_02465</name>
</gene>